<dbReference type="RefSeq" id="WP_285872802.1">
    <property type="nucleotide sequence ID" value="NZ_JARFYM010000045.1"/>
</dbReference>
<keyword evidence="8" id="KW-1185">Reference proteome</keyword>
<gene>
    <name evidence="7" type="ORF">PY649_31295</name>
</gene>
<dbReference type="SUPFAM" id="SSF51395">
    <property type="entry name" value="FMN-linked oxidoreductases"/>
    <property type="match status" value="1"/>
</dbReference>
<evidence type="ECO:0000313" key="7">
    <source>
        <dbReference type="EMBL" id="MDL2403368.1"/>
    </source>
</evidence>
<dbReference type="EMBL" id="JARFYM010000045">
    <property type="protein sequence ID" value="MDL2403368.1"/>
    <property type="molecule type" value="Genomic_DNA"/>
</dbReference>
<evidence type="ECO:0000256" key="2">
    <source>
        <dbReference type="ARBA" id="ARBA00022630"/>
    </source>
</evidence>
<keyword evidence="3" id="KW-0288">FMN</keyword>
<dbReference type="Proteomes" id="UP001172645">
    <property type="component" value="Unassembled WGS sequence"/>
</dbReference>
<evidence type="ECO:0000259" key="6">
    <source>
        <dbReference type="Pfam" id="PF00724"/>
    </source>
</evidence>
<evidence type="ECO:0000256" key="1">
    <source>
        <dbReference type="ARBA" id="ARBA00001917"/>
    </source>
</evidence>
<accession>A0ABT7K5Z1</accession>
<evidence type="ECO:0000313" key="8">
    <source>
        <dbReference type="Proteomes" id="UP001172645"/>
    </source>
</evidence>
<sequence length="323" mass="33926">MTLAFSPGRIGSLTLANRIVMPPMQRYEGTPDGFATDYHVNHYARRARGGVGLVILESTAISPEGRLMGDDIGIFSDAHAMALSRIAAAVKAEGAPVLVQLSHGGRKSRPYGGGPLLAPSAIAYDERYGMPQAMTQADIDKLVADFQIAARRAVEGGFAGVELHAAHGYLLHQFLSPLSNRRNDAYGGDEDRRASLPARIIRAVRETLGQGPVITMRISASDNAEGGLTPDMVVRTLSRLAGHGLDAVHVSSGGLVPLAAQTTSPVESLACAGVLRAALSIPVIAVGGIRSLADVETILLAGKADFVAIGRPLLIYPDLSRIL</sequence>
<dbReference type="PANTHER" id="PTHR43303:SF4">
    <property type="entry name" value="NADPH DEHYDROGENASE C23G7.10C-RELATED"/>
    <property type="match status" value="1"/>
</dbReference>
<name>A0ABT7K5Z1_9HYPH</name>
<dbReference type="Pfam" id="PF00724">
    <property type="entry name" value="Oxidored_FMN"/>
    <property type="match status" value="1"/>
</dbReference>
<protein>
    <submittedName>
        <fullName evidence="7">Oxidoreductase</fullName>
    </submittedName>
</protein>
<dbReference type="InterPro" id="IPR001155">
    <property type="entry name" value="OxRdtase_FMN_N"/>
</dbReference>
<proteinExistence type="predicted"/>
<dbReference type="InterPro" id="IPR013785">
    <property type="entry name" value="Aldolase_TIM"/>
</dbReference>
<keyword evidence="4" id="KW-0521">NADP</keyword>
<comment type="cofactor">
    <cofactor evidence="1">
        <name>FMN</name>
        <dbReference type="ChEBI" id="CHEBI:58210"/>
    </cofactor>
</comment>
<dbReference type="Gene3D" id="3.20.20.70">
    <property type="entry name" value="Aldolase class I"/>
    <property type="match status" value="1"/>
</dbReference>
<evidence type="ECO:0000256" key="5">
    <source>
        <dbReference type="ARBA" id="ARBA00023002"/>
    </source>
</evidence>
<reference evidence="7" key="1">
    <citation type="submission" date="2023-06" db="EMBL/GenBank/DDBJ databases">
        <title>Phylogenetic Diversity of Rhizobium strains.</title>
        <authorList>
            <person name="Moura F.T."/>
            <person name="Helene L.C.F."/>
            <person name="Hungria M."/>
        </authorList>
    </citation>
    <scope>NUCLEOTIDE SEQUENCE</scope>
    <source>
        <strain evidence="7">CCGE526</strain>
    </source>
</reference>
<evidence type="ECO:0000256" key="4">
    <source>
        <dbReference type="ARBA" id="ARBA00022857"/>
    </source>
</evidence>
<evidence type="ECO:0000256" key="3">
    <source>
        <dbReference type="ARBA" id="ARBA00022643"/>
    </source>
</evidence>
<keyword evidence="2" id="KW-0285">Flavoprotein</keyword>
<organism evidence="7 8">
    <name type="scientific">Rhizobium mayense</name>
    <dbReference type="NCBI Taxonomy" id="1312184"/>
    <lineage>
        <taxon>Bacteria</taxon>
        <taxon>Pseudomonadati</taxon>
        <taxon>Pseudomonadota</taxon>
        <taxon>Alphaproteobacteria</taxon>
        <taxon>Hyphomicrobiales</taxon>
        <taxon>Rhizobiaceae</taxon>
        <taxon>Rhizobium/Agrobacterium group</taxon>
        <taxon>Rhizobium</taxon>
    </lineage>
</organism>
<keyword evidence="5" id="KW-0560">Oxidoreductase</keyword>
<dbReference type="InterPro" id="IPR044152">
    <property type="entry name" value="YqjM-like"/>
</dbReference>
<feature type="domain" description="NADH:flavin oxidoreductase/NADH oxidase N-terminal" evidence="6">
    <location>
        <begin position="5"/>
        <end position="320"/>
    </location>
</feature>
<comment type="caution">
    <text evidence="7">The sequence shown here is derived from an EMBL/GenBank/DDBJ whole genome shotgun (WGS) entry which is preliminary data.</text>
</comment>
<dbReference type="PANTHER" id="PTHR43303">
    <property type="entry name" value="NADPH DEHYDROGENASE C23G7.10C-RELATED"/>
    <property type="match status" value="1"/>
</dbReference>